<dbReference type="AlphaFoldDB" id="A0A421D4W4"/>
<dbReference type="Proteomes" id="UP000215289">
    <property type="component" value="Unassembled WGS sequence"/>
</dbReference>
<dbReference type="EMBL" id="NIDN02000086">
    <property type="protein sequence ID" value="RLL97158.1"/>
    <property type="molecule type" value="Genomic_DNA"/>
</dbReference>
<name>A0A421D4W4_9EURO</name>
<accession>A0A421D4W4</accession>
<sequence>MARGGYAPDADTTDVANRLIGEIWEEVRTEPLWRDAELATHLSTIPNAKMNIEASPDWISYSTRFKLKHWAKIVNAAYLRH</sequence>
<comment type="caution">
    <text evidence="1">The sequence shown here is derived from an EMBL/GenBank/DDBJ whole genome shotgun (WGS) entry which is preliminary data.</text>
</comment>
<protein>
    <submittedName>
        <fullName evidence="1">Uncharacterized protein</fullName>
    </submittedName>
</protein>
<evidence type="ECO:0000313" key="2">
    <source>
        <dbReference type="Proteomes" id="UP000215289"/>
    </source>
</evidence>
<dbReference type="OrthoDB" id="4511124at2759"/>
<organism evidence="1 2">
    <name type="scientific">Aspergillus turcosus</name>
    <dbReference type="NCBI Taxonomy" id="1245748"/>
    <lineage>
        <taxon>Eukaryota</taxon>
        <taxon>Fungi</taxon>
        <taxon>Dikarya</taxon>
        <taxon>Ascomycota</taxon>
        <taxon>Pezizomycotina</taxon>
        <taxon>Eurotiomycetes</taxon>
        <taxon>Eurotiomycetidae</taxon>
        <taxon>Eurotiales</taxon>
        <taxon>Aspergillaceae</taxon>
        <taxon>Aspergillus</taxon>
        <taxon>Aspergillus subgen. Fumigati</taxon>
    </lineage>
</organism>
<evidence type="ECO:0000313" key="1">
    <source>
        <dbReference type="EMBL" id="RLL97158.1"/>
    </source>
</evidence>
<reference evidence="1 2" key="1">
    <citation type="submission" date="2018-08" db="EMBL/GenBank/DDBJ databases">
        <title>Draft genome sequences of two Aspergillus turcosus clinical strains isolated from bronchoalveolar lavage fluid: one azole-susceptible and the other azole-resistant.</title>
        <authorList>
            <person name="Parent-Michaud M."/>
            <person name="Dufresne P.J."/>
            <person name="Fournier E."/>
            <person name="Martineau C."/>
            <person name="Moreira S."/>
            <person name="Perkins V."/>
            <person name="De Repentigny L."/>
            <person name="Dufresne S.F."/>
        </authorList>
    </citation>
    <scope>NUCLEOTIDE SEQUENCE [LARGE SCALE GENOMIC DNA]</scope>
    <source>
        <strain evidence="1">HMR AF 1038</strain>
    </source>
</reference>
<proteinExistence type="predicted"/>
<keyword evidence="2" id="KW-1185">Reference proteome</keyword>
<gene>
    <name evidence="1" type="ORF">CFD26_102407</name>
</gene>